<evidence type="ECO:0000259" key="8">
    <source>
        <dbReference type="Pfam" id="PF00535"/>
    </source>
</evidence>
<evidence type="ECO:0000313" key="10">
    <source>
        <dbReference type="Proteomes" id="UP000838324"/>
    </source>
</evidence>
<feature type="domain" description="Glycosyltransferase 2-like" evidence="8">
    <location>
        <begin position="5"/>
        <end position="130"/>
    </location>
</feature>
<sequence>MIRLSVVVPVYNEEGNIYNLYLSVTDALKGKIENYEIVLVNDGSKDRSSLLLNEIVRMDSAVRVIHFKKNYGQTAAISAGIKSSKGELIALMDADLQTDPRDIFKLMPFIGKIDFVNGRRLVRKDTRLKVISSRTGDRVRNWITGEAVYDAGCPLKLFTREVADSFHLYNGMHRFLPTLAKMNGFSVIEVSVTHHERKYGVSKYGVLKGAYAGFIDAMVIGWLKKRGSMYQIKG</sequence>
<dbReference type="PANTHER" id="PTHR48090">
    <property type="entry name" value="UNDECAPRENYL-PHOSPHATE 4-DEOXY-4-FORMAMIDO-L-ARABINOSE TRANSFERASE-RELATED"/>
    <property type="match status" value="1"/>
</dbReference>
<keyword evidence="1" id="KW-1003">Cell membrane</keyword>
<keyword evidence="4" id="KW-0812">Transmembrane</keyword>
<keyword evidence="3 9" id="KW-0808">Transferase</keyword>
<evidence type="ECO:0000256" key="6">
    <source>
        <dbReference type="ARBA" id="ARBA00022989"/>
    </source>
</evidence>
<organism evidence="9 10">
    <name type="scientific">Paenibacillus auburnensis</name>
    <dbReference type="NCBI Taxonomy" id="2905649"/>
    <lineage>
        <taxon>Bacteria</taxon>
        <taxon>Bacillati</taxon>
        <taxon>Bacillota</taxon>
        <taxon>Bacilli</taxon>
        <taxon>Bacillales</taxon>
        <taxon>Paenibacillaceae</taxon>
        <taxon>Paenibacillus</taxon>
    </lineage>
</organism>
<evidence type="ECO:0000313" key="9">
    <source>
        <dbReference type="EMBL" id="CAH1212688.1"/>
    </source>
</evidence>
<name>A0ABN8GV60_9BACL</name>
<comment type="caution">
    <text evidence="9">The sequence shown here is derived from an EMBL/GenBank/DDBJ whole genome shotgun (WGS) entry which is preliminary data.</text>
</comment>
<protein>
    <submittedName>
        <fullName evidence="9">Dodecaprenyl-phosphate galacturonate synthase</fullName>
        <ecNumber evidence="9">2.4.1.-</ecNumber>
    </submittedName>
</protein>
<keyword evidence="5" id="KW-0448">Lipopolysaccharide biosynthesis</keyword>
<keyword evidence="2 9" id="KW-0328">Glycosyltransferase</keyword>
<reference evidence="9" key="1">
    <citation type="submission" date="2022-01" db="EMBL/GenBank/DDBJ databases">
        <authorList>
            <person name="Criscuolo A."/>
        </authorList>
    </citation>
    <scope>NUCLEOTIDE SEQUENCE</scope>
    <source>
        <strain evidence="9">CIP111892</strain>
    </source>
</reference>
<evidence type="ECO:0000256" key="2">
    <source>
        <dbReference type="ARBA" id="ARBA00022676"/>
    </source>
</evidence>
<dbReference type="InterPro" id="IPR050256">
    <property type="entry name" value="Glycosyltransferase_2"/>
</dbReference>
<dbReference type="EC" id="2.4.1.-" evidence="9"/>
<proteinExistence type="predicted"/>
<dbReference type="SUPFAM" id="SSF53448">
    <property type="entry name" value="Nucleotide-diphospho-sugar transferases"/>
    <property type="match status" value="1"/>
</dbReference>
<evidence type="ECO:0000256" key="3">
    <source>
        <dbReference type="ARBA" id="ARBA00022679"/>
    </source>
</evidence>
<accession>A0ABN8GV60</accession>
<keyword evidence="6" id="KW-1133">Transmembrane helix</keyword>
<dbReference type="Pfam" id="PF00535">
    <property type="entry name" value="Glycos_transf_2"/>
    <property type="match status" value="1"/>
</dbReference>
<gene>
    <name evidence="9" type="primary">rgtE_2</name>
    <name evidence="9" type="ORF">PAECIP111892_03801</name>
</gene>
<dbReference type="EMBL" id="CAKMMG010000005">
    <property type="protein sequence ID" value="CAH1212688.1"/>
    <property type="molecule type" value="Genomic_DNA"/>
</dbReference>
<keyword evidence="7" id="KW-0472">Membrane</keyword>
<dbReference type="CDD" id="cd04187">
    <property type="entry name" value="DPM1_like_bac"/>
    <property type="match status" value="1"/>
</dbReference>
<dbReference type="Gene3D" id="3.90.550.10">
    <property type="entry name" value="Spore Coat Polysaccharide Biosynthesis Protein SpsA, Chain A"/>
    <property type="match status" value="1"/>
</dbReference>
<evidence type="ECO:0000256" key="4">
    <source>
        <dbReference type="ARBA" id="ARBA00022692"/>
    </source>
</evidence>
<evidence type="ECO:0000256" key="7">
    <source>
        <dbReference type="ARBA" id="ARBA00023136"/>
    </source>
</evidence>
<dbReference type="PANTHER" id="PTHR48090:SF3">
    <property type="entry name" value="UNDECAPRENYL-PHOSPHATE 4-DEOXY-4-FORMAMIDO-L-ARABINOSE TRANSFERASE"/>
    <property type="match status" value="1"/>
</dbReference>
<dbReference type="GO" id="GO:0016757">
    <property type="term" value="F:glycosyltransferase activity"/>
    <property type="evidence" value="ECO:0007669"/>
    <property type="project" value="UniProtKB-KW"/>
</dbReference>
<dbReference type="InterPro" id="IPR001173">
    <property type="entry name" value="Glyco_trans_2-like"/>
</dbReference>
<evidence type="ECO:0000256" key="1">
    <source>
        <dbReference type="ARBA" id="ARBA00022475"/>
    </source>
</evidence>
<evidence type="ECO:0000256" key="5">
    <source>
        <dbReference type="ARBA" id="ARBA00022985"/>
    </source>
</evidence>
<dbReference type="Proteomes" id="UP000838324">
    <property type="component" value="Unassembled WGS sequence"/>
</dbReference>
<keyword evidence="10" id="KW-1185">Reference proteome</keyword>
<dbReference type="InterPro" id="IPR029044">
    <property type="entry name" value="Nucleotide-diphossugar_trans"/>
</dbReference>